<evidence type="ECO:0000256" key="6">
    <source>
        <dbReference type="SAM" id="SignalP"/>
    </source>
</evidence>
<evidence type="ECO:0000256" key="4">
    <source>
        <dbReference type="ARBA" id="ARBA00022821"/>
    </source>
</evidence>
<keyword evidence="4" id="KW-0611">Plant defense</keyword>
<gene>
    <name evidence="7" type="ORF">ISN45_Aa03g033870</name>
</gene>
<dbReference type="EMBL" id="JAEFBK010000008">
    <property type="protein sequence ID" value="KAG7579226.1"/>
    <property type="molecule type" value="Genomic_DNA"/>
</dbReference>
<feature type="chain" id="PRO_5035924361" evidence="6">
    <location>
        <begin position="26"/>
        <end position="81"/>
    </location>
</feature>
<dbReference type="PANTHER" id="PTHR33830">
    <property type="entry name" value="DEFENSIN-LIKE PROTEIN 184-RELATED"/>
    <property type="match status" value="1"/>
</dbReference>
<evidence type="ECO:0000313" key="8">
    <source>
        <dbReference type="Proteomes" id="UP000694240"/>
    </source>
</evidence>
<evidence type="ECO:0000313" key="7">
    <source>
        <dbReference type="EMBL" id="KAG7579226.1"/>
    </source>
</evidence>
<feature type="signal peptide" evidence="6">
    <location>
        <begin position="1"/>
        <end position="25"/>
    </location>
</feature>
<dbReference type="PANTHER" id="PTHR33830:SF3">
    <property type="entry name" value="DEFENSIN-LIKE PROTEIN 127-RELATED"/>
    <property type="match status" value="1"/>
</dbReference>
<dbReference type="InterPro" id="IPR010851">
    <property type="entry name" value="DEFL"/>
</dbReference>
<name>A0A8T2AZP3_9BRAS</name>
<sequence>MRKSFQRLFTVLTIFIILVAGMVSAQPKQNCSTPLIFGRRKGECIPGSCALLCELKYKGMGKCITQGKGMQCNCSFSCQRP</sequence>
<protein>
    <submittedName>
        <fullName evidence="7">S locus-related glycoprotein 1 binding pollen coat protein</fullName>
    </submittedName>
</protein>
<comment type="similarity">
    <text evidence="1">Belongs to the DEFL family.</text>
</comment>
<comment type="caution">
    <text evidence="7">The sequence shown here is derived from an EMBL/GenBank/DDBJ whole genome shotgun (WGS) entry which is preliminary data.</text>
</comment>
<dbReference type="Proteomes" id="UP000694240">
    <property type="component" value="Chromosome 8"/>
</dbReference>
<reference evidence="7 8" key="1">
    <citation type="submission" date="2020-12" db="EMBL/GenBank/DDBJ databases">
        <title>Concerted genomic and epigenomic changes stabilize Arabidopsis allopolyploids.</title>
        <authorList>
            <person name="Chen Z."/>
        </authorList>
    </citation>
    <scope>NUCLEOTIDE SEQUENCE [LARGE SCALE GENOMIC DNA]</scope>
    <source>
        <strain evidence="7">Allo738</strain>
        <tissue evidence="7">Leaf</tissue>
    </source>
</reference>
<evidence type="ECO:0000256" key="5">
    <source>
        <dbReference type="ARBA" id="ARBA00023157"/>
    </source>
</evidence>
<keyword evidence="8" id="KW-1185">Reference proteome</keyword>
<dbReference type="AlphaFoldDB" id="A0A8T2AZP3"/>
<keyword evidence="7" id="KW-0167">Capsid protein</keyword>
<dbReference type="Pfam" id="PF07333">
    <property type="entry name" value="SLR1-BP"/>
    <property type="match status" value="1"/>
</dbReference>
<keyword evidence="6" id="KW-0732">Signal</keyword>
<dbReference type="GO" id="GO:0050832">
    <property type="term" value="P:defense response to fungus"/>
    <property type="evidence" value="ECO:0007669"/>
    <property type="project" value="UniProtKB-KW"/>
</dbReference>
<keyword evidence="2" id="KW-0929">Antimicrobial</keyword>
<proteinExistence type="inferred from homology"/>
<keyword evidence="7" id="KW-0946">Virion</keyword>
<accession>A0A8T2AZP3</accession>
<evidence type="ECO:0000256" key="1">
    <source>
        <dbReference type="ARBA" id="ARBA00006722"/>
    </source>
</evidence>
<keyword evidence="3" id="KW-0295">Fungicide</keyword>
<evidence type="ECO:0000256" key="3">
    <source>
        <dbReference type="ARBA" id="ARBA00022577"/>
    </source>
</evidence>
<keyword evidence="5" id="KW-1015">Disulfide bond</keyword>
<evidence type="ECO:0000256" key="2">
    <source>
        <dbReference type="ARBA" id="ARBA00022529"/>
    </source>
</evidence>
<dbReference type="GO" id="GO:0031640">
    <property type="term" value="P:killing of cells of another organism"/>
    <property type="evidence" value="ECO:0007669"/>
    <property type="project" value="UniProtKB-KW"/>
</dbReference>
<organism evidence="7 8">
    <name type="scientific">Arabidopsis thaliana x Arabidopsis arenosa</name>
    <dbReference type="NCBI Taxonomy" id="1240361"/>
    <lineage>
        <taxon>Eukaryota</taxon>
        <taxon>Viridiplantae</taxon>
        <taxon>Streptophyta</taxon>
        <taxon>Embryophyta</taxon>
        <taxon>Tracheophyta</taxon>
        <taxon>Spermatophyta</taxon>
        <taxon>Magnoliopsida</taxon>
        <taxon>eudicotyledons</taxon>
        <taxon>Gunneridae</taxon>
        <taxon>Pentapetalae</taxon>
        <taxon>rosids</taxon>
        <taxon>malvids</taxon>
        <taxon>Brassicales</taxon>
        <taxon>Brassicaceae</taxon>
        <taxon>Camelineae</taxon>
        <taxon>Arabidopsis</taxon>
    </lineage>
</organism>